<reference evidence="2" key="1">
    <citation type="submission" date="2011-05" db="EMBL/GenBank/DDBJ databases">
        <title>Complete sequence of Desulfotomaculum kuznetsovii DSM 6115.</title>
        <authorList>
            <person name="Lucas S."/>
            <person name="Han J."/>
            <person name="Lapidus A."/>
            <person name="Cheng J.-F."/>
            <person name="Goodwin L."/>
            <person name="Pitluck S."/>
            <person name="Peters L."/>
            <person name="Mikhailova N."/>
            <person name="Lu M."/>
            <person name="Saunders E."/>
            <person name="Han C."/>
            <person name="Tapia R."/>
            <person name="Land M."/>
            <person name="Hauser L."/>
            <person name="Kyrpides N."/>
            <person name="Ivanova N."/>
            <person name="Pagani I."/>
            <person name="Nazina T."/>
            <person name="Ivanova A."/>
            <person name="Parshina S."/>
            <person name="Kuever J."/>
            <person name="Muyzer G."/>
            <person name="Plugge C."/>
            <person name="Stams A."/>
            <person name="Woyke T."/>
        </authorList>
    </citation>
    <scope>NUCLEOTIDE SEQUENCE [LARGE SCALE GENOMIC DNA]</scope>
    <source>
        <strain evidence="2">DSM 6115 / VKM B-1805 / 17</strain>
    </source>
</reference>
<evidence type="ECO:0000313" key="2">
    <source>
        <dbReference type="Proteomes" id="UP000009229"/>
    </source>
</evidence>
<dbReference type="Proteomes" id="UP000009229">
    <property type="component" value="Chromosome"/>
</dbReference>
<gene>
    <name evidence="1" type="ordered locus">Desku_2485</name>
</gene>
<dbReference type="AlphaFoldDB" id="A0AAU8PJI1"/>
<dbReference type="KEGG" id="dku:Desku_2485"/>
<dbReference type="EMBL" id="CP002770">
    <property type="protein sequence ID" value="AEG16012.1"/>
    <property type="molecule type" value="Genomic_DNA"/>
</dbReference>
<protein>
    <submittedName>
        <fullName evidence="1">Uncharacterized protein</fullName>
    </submittedName>
</protein>
<proteinExistence type="predicted"/>
<organism evidence="1 2">
    <name type="scientific">Desulfofundulus kuznetsovii (strain DSM 6115 / VKM B-1805 / 17)</name>
    <name type="common">Desulfotomaculum kuznetsovii</name>
    <dbReference type="NCBI Taxonomy" id="760568"/>
    <lineage>
        <taxon>Bacteria</taxon>
        <taxon>Bacillati</taxon>
        <taxon>Bacillota</taxon>
        <taxon>Clostridia</taxon>
        <taxon>Eubacteriales</taxon>
        <taxon>Peptococcaceae</taxon>
        <taxon>Desulfofundulus</taxon>
    </lineage>
</organism>
<name>A0AAU8PJI1_DESK7</name>
<keyword evidence="2" id="KW-1185">Reference proteome</keyword>
<evidence type="ECO:0000313" key="1">
    <source>
        <dbReference type="EMBL" id="AEG16012.1"/>
    </source>
</evidence>
<dbReference type="RefSeq" id="WP_013823523.1">
    <property type="nucleotide sequence ID" value="NC_015573.1"/>
</dbReference>
<accession>A0AAU8PJI1</accession>
<sequence>MISFCVRRKAGERVGLLSLSELRRYAWEYRRQSTPGARREIIRIVWRHEKAEGLRLLAGMLGVTYDSLYSEGDIREFKRQRNMARRQRSARKAGNINAKDVSRLAAAEAGGGAIANCGGKRTKWKNSSGRIKSAAVGQAWDAKLGGLG</sequence>